<feature type="non-terminal residue" evidence="2">
    <location>
        <position position="165"/>
    </location>
</feature>
<dbReference type="EMBL" id="CP111023">
    <property type="protein sequence ID" value="WAR22587.1"/>
    <property type="molecule type" value="Genomic_DNA"/>
</dbReference>
<protein>
    <recommendedName>
        <fullName evidence="1">Integrase core domain-containing protein</fullName>
    </recommendedName>
</protein>
<keyword evidence="3" id="KW-1185">Reference proteome</keyword>
<dbReference type="Pfam" id="PF24764">
    <property type="entry name" value="rva_4"/>
    <property type="match status" value="1"/>
</dbReference>
<evidence type="ECO:0000313" key="2">
    <source>
        <dbReference type="EMBL" id="WAR22587.1"/>
    </source>
</evidence>
<evidence type="ECO:0000259" key="1">
    <source>
        <dbReference type="Pfam" id="PF24764"/>
    </source>
</evidence>
<sequence length="165" mass="18549">RTVRRFQRRNSFAAGPNFIWHLDGYVKLKPYGLCIHGCICGFSMKVLLLNVYHPNNNPNIVACYFVEALDEYGGSPRMIRWDFGTENVVVRDLQRYLRADDSAYISELVGLTSASAYTVLDGHIKNPPNAGDFSGIDSVPCAVLLYGVTTSKNNIFYSNVRVFKN</sequence>
<evidence type="ECO:0000313" key="3">
    <source>
        <dbReference type="Proteomes" id="UP001164746"/>
    </source>
</evidence>
<dbReference type="InterPro" id="IPR058913">
    <property type="entry name" value="Integrase_dom_put"/>
</dbReference>
<dbReference type="PANTHER" id="PTHR46177">
    <property type="entry name" value="INTEGRASE CATALYTIC DOMAIN-CONTAINING PROTEIN"/>
    <property type="match status" value="1"/>
</dbReference>
<dbReference type="Proteomes" id="UP001164746">
    <property type="component" value="Chromosome 12"/>
</dbReference>
<proteinExistence type="predicted"/>
<organism evidence="2 3">
    <name type="scientific">Mya arenaria</name>
    <name type="common">Soft-shell clam</name>
    <dbReference type="NCBI Taxonomy" id="6604"/>
    <lineage>
        <taxon>Eukaryota</taxon>
        <taxon>Metazoa</taxon>
        <taxon>Spiralia</taxon>
        <taxon>Lophotrochozoa</taxon>
        <taxon>Mollusca</taxon>
        <taxon>Bivalvia</taxon>
        <taxon>Autobranchia</taxon>
        <taxon>Heteroconchia</taxon>
        <taxon>Euheterodonta</taxon>
        <taxon>Imparidentia</taxon>
        <taxon>Neoheterodontei</taxon>
        <taxon>Myida</taxon>
        <taxon>Myoidea</taxon>
        <taxon>Myidae</taxon>
        <taxon>Mya</taxon>
    </lineage>
</organism>
<feature type="domain" description="Integrase core" evidence="1">
    <location>
        <begin position="14"/>
        <end position="98"/>
    </location>
</feature>
<accession>A0ABY7FNI1</accession>
<reference evidence="2" key="1">
    <citation type="submission" date="2022-11" db="EMBL/GenBank/DDBJ databases">
        <title>Centuries of genome instability and evolution in soft-shell clam transmissible cancer (bioRxiv).</title>
        <authorList>
            <person name="Hart S.F.M."/>
            <person name="Yonemitsu M.A."/>
            <person name="Giersch R.M."/>
            <person name="Beal B.F."/>
            <person name="Arriagada G."/>
            <person name="Davis B.W."/>
            <person name="Ostrander E.A."/>
            <person name="Goff S.P."/>
            <person name="Metzger M.J."/>
        </authorList>
    </citation>
    <scope>NUCLEOTIDE SEQUENCE</scope>
    <source>
        <strain evidence="2">MELC-2E11</strain>
        <tissue evidence="2">Siphon/mantle</tissue>
    </source>
</reference>
<name>A0ABY7FNI1_MYAAR</name>
<gene>
    <name evidence="2" type="ORF">MAR_016561</name>
</gene>
<dbReference type="PANTHER" id="PTHR46177:SF1">
    <property type="entry name" value="INTEGRASE CATALYTIC DOMAIN-CONTAINING PROTEIN"/>
    <property type="match status" value="1"/>
</dbReference>